<keyword evidence="5" id="KW-0547">Nucleotide-binding</keyword>
<dbReference type="OrthoDB" id="9787851at2"/>
<evidence type="ECO:0000256" key="2">
    <source>
        <dbReference type="ARBA" id="ARBA00022448"/>
    </source>
</evidence>
<feature type="domain" description="ABC transporter" evidence="10">
    <location>
        <begin position="4"/>
        <end position="241"/>
    </location>
</feature>
<evidence type="ECO:0000256" key="6">
    <source>
        <dbReference type="ARBA" id="ARBA00022840"/>
    </source>
</evidence>
<evidence type="ECO:0000256" key="3">
    <source>
        <dbReference type="ARBA" id="ARBA00022475"/>
    </source>
</evidence>
<keyword evidence="12" id="KW-1185">Reference proteome</keyword>
<evidence type="ECO:0000256" key="4">
    <source>
        <dbReference type="ARBA" id="ARBA00022496"/>
    </source>
</evidence>
<dbReference type="Gene3D" id="3.40.50.300">
    <property type="entry name" value="P-loop containing nucleotide triphosphate hydrolases"/>
    <property type="match status" value="1"/>
</dbReference>
<keyword evidence="3" id="KW-1003">Cell membrane</keyword>
<sequence>MSRISGETLKLSYGDHPVVHGIDLSVNPGEWVGIIGPNGSGKSTVLRMLARLVKPHGGKALLDGADLATIPPKEAARRIAMLAQTQESLLEVTVRELIRKGRHPHLKWYQDGTAEAHERIVDWAISAASLEELQHRQLPALSGGERQRAWLAMAIAQTPSVLLLDEPATYLDIAHQLELMELVRGLNRDEGITVVTVLHDLNQAARYCDRLIAVKDGKVAAQGRPLELFTASFFREVFGVEGTIRIVDGIPSFQAERSVSLKQLHKEQPNLQEIMS</sequence>
<evidence type="ECO:0000256" key="5">
    <source>
        <dbReference type="ARBA" id="ARBA00022741"/>
    </source>
</evidence>
<evidence type="ECO:0000256" key="9">
    <source>
        <dbReference type="ARBA" id="ARBA00023136"/>
    </source>
</evidence>
<dbReference type="PANTHER" id="PTHR42771">
    <property type="entry name" value="IRON(3+)-HYDROXAMATE IMPORT ATP-BINDING PROTEIN FHUC"/>
    <property type="match status" value="1"/>
</dbReference>
<accession>A0A229P424</accession>
<dbReference type="GO" id="GO:0005524">
    <property type="term" value="F:ATP binding"/>
    <property type="evidence" value="ECO:0007669"/>
    <property type="project" value="UniProtKB-KW"/>
</dbReference>
<keyword evidence="8" id="KW-0406">Ion transport</keyword>
<protein>
    <submittedName>
        <fullName evidence="11">Iron ABC transporter ATP-binding protein</fullName>
    </submittedName>
</protein>
<dbReference type="AlphaFoldDB" id="A0A229P424"/>
<dbReference type="InterPro" id="IPR027417">
    <property type="entry name" value="P-loop_NTPase"/>
</dbReference>
<dbReference type="InterPro" id="IPR017871">
    <property type="entry name" value="ABC_transporter-like_CS"/>
</dbReference>
<evidence type="ECO:0000256" key="7">
    <source>
        <dbReference type="ARBA" id="ARBA00023004"/>
    </source>
</evidence>
<dbReference type="CDD" id="cd03214">
    <property type="entry name" value="ABC_Iron-Siderophores_B12_Hemin"/>
    <property type="match status" value="1"/>
</dbReference>
<evidence type="ECO:0000256" key="1">
    <source>
        <dbReference type="ARBA" id="ARBA00004202"/>
    </source>
</evidence>
<dbReference type="GO" id="GO:0005886">
    <property type="term" value="C:plasma membrane"/>
    <property type="evidence" value="ECO:0007669"/>
    <property type="project" value="UniProtKB-SubCell"/>
</dbReference>
<keyword evidence="6 11" id="KW-0067">ATP-binding</keyword>
<organism evidence="11 12">
    <name type="scientific">Paenibacillus herberti</name>
    <dbReference type="NCBI Taxonomy" id="1619309"/>
    <lineage>
        <taxon>Bacteria</taxon>
        <taxon>Bacillati</taxon>
        <taxon>Bacillota</taxon>
        <taxon>Bacilli</taxon>
        <taxon>Bacillales</taxon>
        <taxon>Paenibacillaceae</taxon>
        <taxon>Paenibacillus</taxon>
    </lineage>
</organism>
<evidence type="ECO:0000259" key="10">
    <source>
        <dbReference type="PROSITE" id="PS50893"/>
    </source>
</evidence>
<name>A0A229P424_9BACL</name>
<dbReference type="Proteomes" id="UP000215145">
    <property type="component" value="Unassembled WGS sequence"/>
</dbReference>
<dbReference type="InterPro" id="IPR003439">
    <property type="entry name" value="ABC_transporter-like_ATP-bd"/>
</dbReference>
<dbReference type="SUPFAM" id="SSF52540">
    <property type="entry name" value="P-loop containing nucleoside triphosphate hydrolases"/>
    <property type="match status" value="1"/>
</dbReference>
<dbReference type="FunFam" id="3.40.50.300:FF:000134">
    <property type="entry name" value="Iron-enterobactin ABC transporter ATP-binding protein"/>
    <property type="match status" value="1"/>
</dbReference>
<comment type="caution">
    <text evidence="11">The sequence shown here is derived from an EMBL/GenBank/DDBJ whole genome shotgun (WGS) entry which is preliminary data.</text>
</comment>
<dbReference type="RefSeq" id="WP_089524113.1">
    <property type="nucleotide sequence ID" value="NZ_NMUQ01000001.1"/>
</dbReference>
<evidence type="ECO:0000313" key="11">
    <source>
        <dbReference type="EMBL" id="OXM17036.1"/>
    </source>
</evidence>
<dbReference type="Pfam" id="PF00005">
    <property type="entry name" value="ABC_tran"/>
    <property type="match status" value="1"/>
</dbReference>
<dbReference type="InterPro" id="IPR003593">
    <property type="entry name" value="AAA+_ATPase"/>
</dbReference>
<proteinExistence type="predicted"/>
<dbReference type="GO" id="GO:0016887">
    <property type="term" value="F:ATP hydrolysis activity"/>
    <property type="evidence" value="ECO:0007669"/>
    <property type="project" value="InterPro"/>
</dbReference>
<dbReference type="PROSITE" id="PS00211">
    <property type="entry name" value="ABC_TRANSPORTER_1"/>
    <property type="match status" value="1"/>
</dbReference>
<reference evidence="11 12" key="1">
    <citation type="submission" date="2017-07" db="EMBL/GenBank/DDBJ databases">
        <title>Paenibacillus herberti R33 genome sequencing and assembly.</title>
        <authorList>
            <person name="Su W."/>
        </authorList>
    </citation>
    <scope>NUCLEOTIDE SEQUENCE [LARGE SCALE GENOMIC DNA]</scope>
    <source>
        <strain evidence="11 12">R33</strain>
    </source>
</reference>
<evidence type="ECO:0000256" key="8">
    <source>
        <dbReference type="ARBA" id="ARBA00023065"/>
    </source>
</evidence>
<dbReference type="SMART" id="SM00382">
    <property type="entry name" value="AAA"/>
    <property type="match status" value="1"/>
</dbReference>
<dbReference type="InterPro" id="IPR051535">
    <property type="entry name" value="Siderophore_ABC-ATPase"/>
</dbReference>
<keyword evidence="2" id="KW-0813">Transport</keyword>
<dbReference type="EMBL" id="NMUQ01000001">
    <property type="protein sequence ID" value="OXM17036.1"/>
    <property type="molecule type" value="Genomic_DNA"/>
</dbReference>
<dbReference type="PANTHER" id="PTHR42771:SF2">
    <property type="entry name" value="IRON(3+)-HYDROXAMATE IMPORT ATP-BINDING PROTEIN FHUC"/>
    <property type="match status" value="1"/>
</dbReference>
<dbReference type="GO" id="GO:0006826">
    <property type="term" value="P:iron ion transport"/>
    <property type="evidence" value="ECO:0007669"/>
    <property type="project" value="UniProtKB-KW"/>
</dbReference>
<gene>
    <name evidence="11" type="ORF">CGZ75_10525</name>
</gene>
<keyword evidence="4" id="KW-0410">Iron transport</keyword>
<keyword evidence="7" id="KW-0408">Iron</keyword>
<comment type="subcellular location">
    <subcellularLocation>
        <location evidence="1">Cell membrane</location>
        <topology evidence="1">Peripheral membrane protein</topology>
    </subcellularLocation>
</comment>
<evidence type="ECO:0000313" key="12">
    <source>
        <dbReference type="Proteomes" id="UP000215145"/>
    </source>
</evidence>
<dbReference type="PROSITE" id="PS50893">
    <property type="entry name" value="ABC_TRANSPORTER_2"/>
    <property type="match status" value="1"/>
</dbReference>
<keyword evidence="9" id="KW-0472">Membrane</keyword>